<keyword evidence="1 4" id="KW-0812">Transmembrane</keyword>
<keyword evidence="7" id="KW-1185">Reference proteome</keyword>
<dbReference type="PANTHER" id="PTHR11360:SF308">
    <property type="entry name" value="BLL3089 PROTEIN"/>
    <property type="match status" value="1"/>
</dbReference>
<feature type="transmembrane region" description="Helical" evidence="4">
    <location>
        <begin position="256"/>
        <end position="278"/>
    </location>
</feature>
<proteinExistence type="predicted"/>
<dbReference type="Proteomes" id="UP001148313">
    <property type="component" value="Unassembled WGS sequence"/>
</dbReference>
<dbReference type="SUPFAM" id="SSF103473">
    <property type="entry name" value="MFS general substrate transporter"/>
    <property type="match status" value="1"/>
</dbReference>
<evidence type="ECO:0000256" key="4">
    <source>
        <dbReference type="SAM" id="Phobius"/>
    </source>
</evidence>
<evidence type="ECO:0000313" key="6">
    <source>
        <dbReference type="EMBL" id="MDA4844307.1"/>
    </source>
</evidence>
<comment type="caution">
    <text evidence="6">The sequence shown here is derived from an EMBL/GenBank/DDBJ whole genome shotgun (WGS) entry which is preliminary data.</text>
</comment>
<gene>
    <name evidence="6" type="ORF">OOZ53_03055</name>
</gene>
<dbReference type="InterPro" id="IPR050327">
    <property type="entry name" value="Proton-linked_MCT"/>
</dbReference>
<dbReference type="Gene3D" id="1.20.1250.20">
    <property type="entry name" value="MFS general substrate transporter like domains"/>
    <property type="match status" value="2"/>
</dbReference>
<feature type="transmembrane region" description="Helical" evidence="4">
    <location>
        <begin position="51"/>
        <end position="68"/>
    </location>
</feature>
<reference evidence="6" key="1">
    <citation type="submission" date="2022-11" db="EMBL/GenBank/DDBJ databases">
        <title>Hoeflea poritis sp. nov., isolated from scleractinian coral Porites lutea.</title>
        <authorList>
            <person name="Zhang G."/>
            <person name="Wei Q."/>
            <person name="Cai L."/>
        </authorList>
    </citation>
    <scope>NUCLEOTIDE SEQUENCE</scope>
    <source>
        <strain evidence="6">E7-10</strain>
    </source>
</reference>
<evidence type="ECO:0000259" key="5">
    <source>
        <dbReference type="PROSITE" id="PS50850"/>
    </source>
</evidence>
<dbReference type="InterPro" id="IPR036259">
    <property type="entry name" value="MFS_trans_sf"/>
</dbReference>
<name>A0ABT4VHZ1_9HYPH</name>
<feature type="domain" description="Major facilitator superfamily (MFS) profile" evidence="5">
    <location>
        <begin position="1"/>
        <end position="399"/>
    </location>
</feature>
<sequence>MSFVAFLRENIRWLAGGFLLTCFSSFGQTFFIALSAGEIRATFNLSHGEFGTIYMAATLASALVLTQLGKIVDVMSVARVSLLIIPMLALFSVSMAYADSLAMLVFTLFGLRLFGQGMMTHNAITAMGRWYAAQRGRAVSVATLGLQAGEAVLPFIYVSIVVGVGWRNTWLLSALFLVIVALPVIYALMRVERQPRSTDGAATDGATRHWTRREVMRDAIFWLILLGILAPGFIGTTIFFHQVYLVELRGWSLPAFAGSFALMAAMTVCFALIGGVLIDRYSAIRLLPSFLIPLAVSCFLLSIVEAQWGIFAFMALLGISYGLSSTLFGALWPEIYGTKHLGSIRAVVIALMVFSTAMGPGVTGFLIDFGVDYPLQILVMGVYCLAVSIVMALVGRRAASRIAISAGASVA</sequence>
<dbReference type="PANTHER" id="PTHR11360">
    <property type="entry name" value="MONOCARBOXYLATE TRANSPORTER"/>
    <property type="match status" value="1"/>
</dbReference>
<accession>A0ABT4VHZ1</accession>
<feature type="transmembrane region" description="Helical" evidence="4">
    <location>
        <begin position="170"/>
        <end position="189"/>
    </location>
</feature>
<evidence type="ECO:0000256" key="3">
    <source>
        <dbReference type="ARBA" id="ARBA00023136"/>
    </source>
</evidence>
<dbReference type="InterPro" id="IPR020846">
    <property type="entry name" value="MFS_dom"/>
</dbReference>
<keyword evidence="2 4" id="KW-1133">Transmembrane helix</keyword>
<organism evidence="6 7">
    <name type="scientific">Hoeflea poritis</name>
    <dbReference type="NCBI Taxonomy" id="2993659"/>
    <lineage>
        <taxon>Bacteria</taxon>
        <taxon>Pseudomonadati</taxon>
        <taxon>Pseudomonadota</taxon>
        <taxon>Alphaproteobacteria</taxon>
        <taxon>Hyphomicrobiales</taxon>
        <taxon>Rhizobiaceae</taxon>
        <taxon>Hoeflea</taxon>
    </lineage>
</organism>
<protein>
    <submittedName>
        <fullName evidence="6">MFS transporter</fullName>
    </submittedName>
</protein>
<keyword evidence="3 4" id="KW-0472">Membrane</keyword>
<evidence type="ECO:0000313" key="7">
    <source>
        <dbReference type="Proteomes" id="UP001148313"/>
    </source>
</evidence>
<evidence type="ECO:0000256" key="2">
    <source>
        <dbReference type="ARBA" id="ARBA00022989"/>
    </source>
</evidence>
<dbReference type="Pfam" id="PF07690">
    <property type="entry name" value="MFS_1"/>
    <property type="match status" value="1"/>
</dbReference>
<feature type="transmembrane region" description="Helical" evidence="4">
    <location>
        <begin position="104"/>
        <end position="126"/>
    </location>
</feature>
<feature type="transmembrane region" description="Helical" evidence="4">
    <location>
        <begin position="344"/>
        <end position="367"/>
    </location>
</feature>
<dbReference type="InterPro" id="IPR011701">
    <property type="entry name" value="MFS"/>
</dbReference>
<feature type="transmembrane region" description="Helical" evidence="4">
    <location>
        <begin position="80"/>
        <end position="98"/>
    </location>
</feature>
<feature type="transmembrane region" description="Helical" evidence="4">
    <location>
        <begin position="285"/>
        <end position="304"/>
    </location>
</feature>
<feature type="transmembrane region" description="Helical" evidence="4">
    <location>
        <begin position="219"/>
        <end position="244"/>
    </location>
</feature>
<feature type="transmembrane region" description="Helical" evidence="4">
    <location>
        <begin position="138"/>
        <end position="164"/>
    </location>
</feature>
<feature type="transmembrane region" description="Helical" evidence="4">
    <location>
        <begin position="310"/>
        <end position="332"/>
    </location>
</feature>
<dbReference type="EMBL" id="JAPJZH010000002">
    <property type="protein sequence ID" value="MDA4844307.1"/>
    <property type="molecule type" value="Genomic_DNA"/>
</dbReference>
<evidence type="ECO:0000256" key="1">
    <source>
        <dbReference type="ARBA" id="ARBA00022692"/>
    </source>
</evidence>
<feature type="transmembrane region" description="Helical" evidence="4">
    <location>
        <begin position="373"/>
        <end position="394"/>
    </location>
</feature>
<dbReference type="PROSITE" id="PS50850">
    <property type="entry name" value="MFS"/>
    <property type="match status" value="1"/>
</dbReference>
<dbReference type="RefSeq" id="WP_271087841.1">
    <property type="nucleotide sequence ID" value="NZ_JAPJZH010000002.1"/>
</dbReference>